<accession>A0A7W0CSR7</accession>
<sequence>MNTPPLDDAQLYRVPDAMKRLKLSRSLIYDQIRTGRLPSVKQGRARLFTANGIRAYIALLEEEARNAA</sequence>
<keyword evidence="3" id="KW-1185">Reference proteome</keyword>
<dbReference type="EMBL" id="JACDUR010000009">
    <property type="protein sequence ID" value="MBA2896657.1"/>
    <property type="molecule type" value="Genomic_DNA"/>
</dbReference>
<reference evidence="2 3" key="1">
    <citation type="submission" date="2020-07" db="EMBL/GenBank/DDBJ databases">
        <title>Genomic Encyclopedia of Type Strains, Phase IV (KMG-IV): sequencing the most valuable type-strain genomes for metagenomic binning, comparative biology and taxonomic classification.</title>
        <authorList>
            <person name="Goeker M."/>
        </authorList>
    </citation>
    <scope>NUCLEOTIDE SEQUENCE [LARGE SCALE GENOMIC DNA]</scope>
    <source>
        <strain evidence="2 3">DSM 45533</strain>
    </source>
</reference>
<organism evidence="2 3">
    <name type="scientific">Nonomuraea soli</name>
    <dbReference type="NCBI Taxonomy" id="1032476"/>
    <lineage>
        <taxon>Bacteria</taxon>
        <taxon>Bacillati</taxon>
        <taxon>Actinomycetota</taxon>
        <taxon>Actinomycetes</taxon>
        <taxon>Streptosporangiales</taxon>
        <taxon>Streptosporangiaceae</taxon>
        <taxon>Nonomuraea</taxon>
    </lineage>
</organism>
<gene>
    <name evidence="2" type="ORF">HNR30_008048</name>
</gene>
<dbReference type="RefSeq" id="WP_181615375.1">
    <property type="nucleotide sequence ID" value="NZ_BAABAM010000008.1"/>
</dbReference>
<protein>
    <submittedName>
        <fullName evidence="2">Excisionase family DNA binding protein</fullName>
    </submittedName>
</protein>
<proteinExistence type="predicted"/>
<feature type="domain" description="Helix-turn-helix" evidence="1">
    <location>
        <begin position="11"/>
        <end position="58"/>
    </location>
</feature>
<name>A0A7W0CSR7_9ACTN</name>
<dbReference type="AlphaFoldDB" id="A0A7W0CSR7"/>
<evidence type="ECO:0000313" key="2">
    <source>
        <dbReference type="EMBL" id="MBA2896657.1"/>
    </source>
</evidence>
<evidence type="ECO:0000313" key="3">
    <source>
        <dbReference type="Proteomes" id="UP000530928"/>
    </source>
</evidence>
<dbReference type="Proteomes" id="UP000530928">
    <property type="component" value="Unassembled WGS sequence"/>
</dbReference>
<comment type="caution">
    <text evidence="2">The sequence shown here is derived from an EMBL/GenBank/DDBJ whole genome shotgun (WGS) entry which is preliminary data.</text>
</comment>
<dbReference type="InterPro" id="IPR041657">
    <property type="entry name" value="HTH_17"/>
</dbReference>
<evidence type="ECO:0000259" key="1">
    <source>
        <dbReference type="Pfam" id="PF12728"/>
    </source>
</evidence>
<dbReference type="Pfam" id="PF12728">
    <property type="entry name" value="HTH_17"/>
    <property type="match status" value="1"/>
</dbReference>